<evidence type="ECO:0000256" key="2">
    <source>
        <dbReference type="ARBA" id="ARBA00023015"/>
    </source>
</evidence>
<evidence type="ECO:0000256" key="5">
    <source>
        <dbReference type="SAM" id="MobiDB-lite"/>
    </source>
</evidence>
<dbReference type="PANTHER" id="PTHR33124">
    <property type="entry name" value="TRANSCRIPTION FACTOR IBH1-LIKE 1"/>
    <property type="match status" value="1"/>
</dbReference>
<comment type="subcellular location">
    <subcellularLocation>
        <location evidence="1">Nucleus</location>
    </subcellularLocation>
</comment>
<reference evidence="6 7" key="1">
    <citation type="submission" date="2017-07" db="EMBL/GenBank/DDBJ databases">
        <title>An improved, manually edited Actinidia chinensis var. chinensis (kiwifruit) genome highlights the challenges associated with draft genomes and gene prediction in plants.</title>
        <authorList>
            <person name="Pilkington S."/>
            <person name="Crowhurst R."/>
            <person name="Hilario E."/>
            <person name="Nardozza S."/>
            <person name="Fraser L."/>
            <person name="Peng Y."/>
            <person name="Gunaseelan K."/>
            <person name="Simpson R."/>
            <person name="Tahir J."/>
            <person name="Deroles S."/>
            <person name="Templeton K."/>
            <person name="Luo Z."/>
            <person name="Davy M."/>
            <person name="Cheng C."/>
            <person name="Mcneilage M."/>
            <person name="Scaglione D."/>
            <person name="Liu Y."/>
            <person name="Zhang Q."/>
            <person name="Datson P."/>
            <person name="De Silva N."/>
            <person name="Gardiner S."/>
            <person name="Bassett H."/>
            <person name="Chagne D."/>
            <person name="Mccallum J."/>
            <person name="Dzierzon H."/>
            <person name="Deng C."/>
            <person name="Wang Y.-Y."/>
            <person name="Barron N."/>
            <person name="Manako K."/>
            <person name="Bowen J."/>
            <person name="Foster T."/>
            <person name="Erridge Z."/>
            <person name="Tiffin H."/>
            <person name="Waite C."/>
            <person name="Davies K."/>
            <person name="Grierson E."/>
            <person name="Laing W."/>
            <person name="Kirk R."/>
            <person name="Chen X."/>
            <person name="Wood M."/>
            <person name="Montefiori M."/>
            <person name="Brummell D."/>
            <person name="Schwinn K."/>
            <person name="Catanach A."/>
            <person name="Fullerton C."/>
            <person name="Li D."/>
            <person name="Meiyalaghan S."/>
            <person name="Nieuwenhuizen N."/>
            <person name="Read N."/>
            <person name="Prakash R."/>
            <person name="Hunter D."/>
            <person name="Zhang H."/>
            <person name="Mckenzie M."/>
            <person name="Knabel M."/>
            <person name="Harris A."/>
            <person name="Allan A."/>
            <person name="Chen A."/>
            <person name="Janssen B."/>
            <person name="Plunkett B."/>
            <person name="Dwamena C."/>
            <person name="Voogd C."/>
            <person name="Leif D."/>
            <person name="Lafferty D."/>
            <person name="Souleyre E."/>
            <person name="Varkonyi-Gasic E."/>
            <person name="Gambi F."/>
            <person name="Hanley J."/>
            <person name="Yao J.-L."/>
            <person name="Cheung J."/>
            <person name="David K."/>
            <person name="Warren B."/>
            <person name="Marsh K."/>
            <person name="Snowden K."/>
            <person name="Lin-Wang K."/>
            <person name="Brian L."/>
            <person name="Martinez-Sanchez M."/>
            <person name="Wang M."/>
            <person name="Ileperuma N."/>
            <person name="Macnee N."/>
            <person name="Campin R."/>
            <person name="Mcatee P."/>
            <person name="Drummond R."/>
            <person name="Espley R."/>
            <person name="Ireland H."/>
            <person name="Wu R."/>
            <person name="Atkinson R."/>
            <person name="Karunairetnam S."/>
            <person name="Bulley S."/>
            <person name="Chunkath S."/>
            <person name="Hanley Z."/>
            <person name="Storey R."/>
            <person name="Thrimawithana A."/>
            <person name="Thomson S."/>
            <person name="David C."/>
            <person name="Testolin R."/>
        </authorList>
    </citation>
    <scope>NUCLEOTIDE SEQUENCE [LARGE SCALE GENOMIC DNA]</scope>
    <source>
        <strain evidence="7">cv. Red5</strain>
        <tissue evidence="6">Young leaf</tissue>
    </source>
</reference>
<evidence type="ECO:0000313" key="7">
    <source>
        <dbReference type="Proteomes" id="UP000241394"/>
    </source>
</evidence>
<protein>
    <submittedName>
        <fullName evidence="6">Transcription factor like</fullName>
    </submittedName>
</protein>
<feature type="region of interest" description="Disordered" evidence="5">
    <location>
        <begin position="1"/>
        <end position="74"/>
    </location>
</feature>
<keyword evidence="7" id="KW-1185">Reference proteome</keyword>
<dbReference type="OMA" id="QRREECM"/>
<evidence type="ECO:0000256" key="4">
    <source>
        <dbReference type="ARBA" id="ARBA00023242"/>
    </source>
</evidence>
<dbReference type="InterPro" id="IPR044660">
    <property type="entry name" value="IBH1-like"/>
</dbReference>
<sequence length="143" mass="15951">MDHVSKDSIPPTPFQTRETNTHEKFHEMGHTTTHSEPLATLHRVRRPGTQGRTPRRKKVLKEVQSRGGTGVDDEKAEVERKIMALQRIVPGGESLGVDKLFEETAGYILELQGQLKAMRLLTALFEGLPNPNTKLGGSFPPFL</sequence>
<dbReference type="GO" id="GO:0005634">
    <property type="term" value="C:nucleus"/>
    <property type="evidence" value="ECO:0007669"/>
    <property type="project" value="UniProtKB-SubCell"/>
</dbReference>
<name>A0A2R6QZ04_ACTCC</name>
<reference evidence="7" key="2">
    <citation type="journal article" date="2018" name="BMC Genomics">
        <title>A manually annotated Actinidia chinensis var. chinensis (kiwifruit) genome highlights the challenges associated with draft genomes and gene prediction in plants.</title>
        <authorList>
            <person name="Pilkington S.M."/>
            <person name="Crowhurst R."/>
            <person name="Hilario E."/>
            <person name="Nardozza S."/>
            <person name="Fraser L."/>
            <person name="Peng Y."/>
            <person name="Gunaseelan K."/>
            <person name="Simpson R."/>
            <person name="Tahir J."/>
            <person name="Deroles S.C."/>
            <person name="Templeton K."/>
            <person name="Luo Z."/>
            <person name="Davy M."/>
            <person name="Cheng C."/>
            <person name="McNeilage M."/>
            <person name="Scaglione D."/>
            <person name="Liu Y."/>
            <person name="Zhang Q."/>
            <person name="Datson P."/>
            <person name="De Silva N."/>
            <person name="Gardiner S.E."/>
            <person name="Bassett H."/>
            <person name="Chagne D."/>
            <person name="McCallum J."/>
            <person name="Dzierzon H."/>
            <person name="Deng C."/>
            <person name="Wang Y.Y."/>
            <person name="Barron L."/>
            <person name="Manako K."/>
            <person name="Bowen J."/>
            <person name="Foster T.M."/>
            <person name="Erridge Z.A."/>
            <person name="Tiffin H."/>
            <person name="Waite C.N."/>
            <person name="Davies K.M."/>
            <person name="Grierson E.P."/>
            <person name="Laing W.A."/>
            <person name="Kirk R."/>
            <person name="Chen X."/>
            <person name="Wood M."/>
            <person name="Montefiori M."/>
            <person name="Brummell D.A."/>
            <person name="Schwinn K.E."/>
            <person name="Catanach A."/>
            <person name="Fullerton C."/>
            <person name="Li D."/>
            <person name="Meiyalaghan S."/>
            <person name="Nieuwenhuizen N."/>
            <person name="Read N."/>
            <person name="Prakash R."/>
            <person name="Hunter D."/>
            <person name="Zhang H."/>
            <person name="McKenzie M."/>
            <person name="Knabel M."/>
            <person name="Harris A."/>
            <person name="Allan A.C."/>
            <person name="Gleave A."/>
            <person name="Chen A."/>
            <person name="Janssen B.J."/>
            <person name="Plunkett B."/>
            <person name="Ampomah-Dwamena C."/>
            <person name="Voogd C."/>
            <person name="Leif D."/>
            <person name="Lafferty D."/>
            <person name="Souleyre E.J.F."/>
            <person name="Varkonyi-Gasic E."/>
            <person name="Gambi F."/>
            <person name="Hanley J."/>
            <person name="Yao J.L."/>
            <person name="Cheung J."/>
            <person name="David K.M."/>
            <person name="Warren B."/>
            <person name="Marsh K."/>
            <person name="Snowden K.C."/>
            <person name="Lin-Wang K."/>
            <person name="Brian L."/>
            <person name="Martinez-Sanchez M."/>
            <person name="Wang M."/>
            <person name="Ileperuma N."/>
            <person name="Macnee N."/>
            <person name="Campin R."/>
            <person name="McAtee P."/>
            <person name="Drummond R.S.M."/>
            <person name="Espley R.V."/>
            <person name="Ireland H.S."/>
            <person name="Wu R."/>
            <person name="Atkinson R.G."/>
            <person name="Karunairetnam S."/>
            <person name="Bulley S."/>
            <person name="Chunkath S."/>
            <person name="Hanley Z."/>
            <person name="Storey R."/>
            <person name="Thrimawithana A.H."/>
            <person name="Thomson S."/>
            <person name="David C."/>
            <person name="Testolin R."/>
            <person name="Huang H."/>
            <person name="Hellens R.P."/>
            <person name="Schaffer R.J."/>
        </authorList>
    </citation>
    <scope>NUCLEOTIDE SEQUENCE [LARGE SCALE GENOMIC DNA]</scope>
    <source>
        <strain evidence="7">cv. Red5</strain>
    </source>
</reference>
<evidence type="ECO:0000313" key="6">
    <source>
        <dbReference type="EMBL" id="PSS17627.1"/>
    </source>
</evidence>
<proteinExistence type="predicted"/>
<accession>A0A2R6QZ04</accession>
<dbReference type="EMBL" id="NKQK01000011">
    <property type="protein sequence ID" value="PSS17627.1"/>
    <property type="molecule type" value="Genomic_DNA"/>
</dbReference>
<dbReference type="InterPro" id="IPR044549">
    <property type="entry name" value="bHLH_AtIBH1-like"/>
</dbReference>
<keyword evidence="2" id="KW-0805">Transcription regulation</keyword>
<feature type="compositionally biased region" description="Basic and acidic residues" evidence="5">
    <location>
        <begin position="19"/>
        <end position="29"/>
    </location>
</feature>
<evidence type="ECO:0000256" key="1">
    <source>
        <dbReference type="ARBA" id="ARBA00004123"/>
    </source>
</evidence>
<dbReference type="OrthoDB" id="1363133at2759"/>
<dbReference type="Proteomes" id="UP000241394">
    <property type="component" value="Chromosome LG11"/>
</dbReference>
<dbReference type="CDD" id="cd11444">
    <property type="entry name" value="bHLH_AtIBH1_like"/>
    <property type="match status" value="1"/>
</dbReference>
<dbReference type="InParanoid" id="A0A2R6QZ04"/>
<keyword evidence="3" id="KW-0804">Transcription</keyword>
<gene>
    <name evidence="6" type="ORF">CEY00_Acc00017</name>
</gene>
<comment type="caution">
    <text evidence="6">The sequence shown here is derived from an EMBL/GenBank/DDBJ whole genome shotgun (WGS) entry which is preliminary data.</text>
</comment>
<dbReference type="AlphaFoldDB" id="A0A2R6QZ04"/>
<dbReference type="FunCoup" id="A0A2R6QZ04">
    <property type="interactions" value="3"/>
</dbReference>
<dbReference type="GO" id="GO:0006355">
    <property type="term" value="P:regulation of DNA-templated transcription"/>
    <property type="evidence" value="ECO:0007669"/>
    <property type="project" value="InterPro"/>
</dbReference>
<dbReference type="Gramene" id="PSS17627">
    <property type="protein sequence ID" value="PSS17627"/>
    <property type="gene ID" value="CEY00_Acc00017"/>
</dbReference>
<dbReference type="STRING" id="1590841.A0A2R6QZ04"/>
<organism evidence="6 7">
    <name type="scientific">Actinidia chinensis var. chinensis</name>
    <name type="common">Chinese soft-hair kiwi</name>
    <dbReference type="NCBI Taxonomy" id="1590841"/>
    <lineage>
        <taxon>Eukaryota</taxon>
        <taxon>Viridiplantae</taxon>
        <taxon>Streptophyta</taxon>
        <taxon>Embryophyta</taxon>
        <taxon>Tracheophyta</taxon>
        <taxon>Spermatophyta</taxon>
        <taxon>Magnoliopsida</taxon>
        <taxon>eudicotyledons</taxon>
        <taxon>Gunneridae</taxon>
        <taxon>Pentapetalae</taxon>
        <taxon>asterids</taxon>
        <taxon>Ericales</taxon>
        <taxon>Actinidiaceae</taxon>
        <taxon>Actinidia</taxon>
    </lineage>
</organism>
<keyword evidence="4" id="KW-0539">Nucleus</keyword>
<dbReference type="PANTHER" id="PTHR33124:SF43">
    <property type="entry name" value="TRANSCRIPTION FACTOR PAR2"/>
    <property type="match status" value="1"/>
</dbReference>
<evidence type="ECO:0000256" key="3">
    <source>
        <dbReference type="ARBA" id="ARBA00023163"/>
    </source>
</evidence>